<reference evidence="5" key="1">
    <citation type="submission" date="2022-11" db="EMBL/GenBank/DDBJ databases">
        <title>Chromosomal genome sequence assembly and mating type (MAT) locus characterization of the leprose asexual lichenized fungus Lepraria neglecta (Nyl.) Erichsen.</title>
        <authorList>
            <person name="Allen J.L."/>
            <person name="Pfeffer B."/>
        </authorList>
    </citation>
    <scope>NUCLEOTIDE SEQUENCE</scope>
    <source>
        <strain evidence="5">Allen 5258</strain>
    </source>
</reference>
<dbReference type="GO" id="GO:0016491">
    <property type="term" value="F:oxidoreductase activity"/>
    <property type="evidence" value="ECO:0007669"/>
    <property type="project" value="UniProtKB-KW"/>
</dbReference>
<organism evidence="5 6">
    <name type="scientific">Lepraria neglecta</name>
    <dbReference type="NCBI Taxonomy" id="209136"/>
    <lineage>
        <taxon>Eukaryota</taxon>
        <taxon>Fungi</taxon>
        <taxon>Dikarya</taxon>
        <taxon>Ascomycota</taxon>
        <taxon>Pezizomycotina</taxon>
        <taxon>Lecanoromycetes</taxon>
        <taxon>OSLEUM clade</taxon>
        <taxon>Lecanoromycetidae</taxon>
        <taxon>Lecanorales</taxon>
        <taxon>Lecanorineae</taxon>
        <taxon>Stereocaulaceae</taxon>
        <taxon>Lepraria</taxon>
    </lineage>
</organism>
<dbReference type="SUPFAM" id="SSF51735">
    <property type="entry name" value="NAD(P)-binding Rossmann-fold domains"/>
    <property type="match status" value="2"/>
</dbReference>
<dbReference type="PRINTS" id="PR00080">
    <property type="entry name" value="SDRFAMILY"/>
</dbReference>
<evidence type="ECO:0000256" key="4">
    <source>
        <dbReference type="RuleBase" id="RU000363"/>
    </source>
</evidence>
<sequence>MAPTTYKVDGSGRLHGRVAIVTGASSGMGLPSLGTRGKTSSKLDILINNAGIWWPLREFIEETDEEWDIMMAVNGKGCATAMREAIKQFIKQPIDAVSGARGRIVNISSAAGISVIRREATYAASKAAVRMLTKNVALDHAKDRLSMGLDLPGLAFITRAGASIGRACVLQLARDGCTRIIGLDIFQAGLDSTTSLLKDQFPSVNFFPVILNL</sequence>
<evidence type="ECO:0000256" key="2">
    <source>
        <dbReference type="ARBA" id="ARBA00022857"/>
    </source>
</evidence>
<evidence type="ECO:0000256" key="1">
    <source>
        <dbReference type="ARBA" id="ARBA00006484"/>
    </source>
</evidence>
<evidence type="ECO:0000313" key="5">
    <source>
        <dbReference type="EMBL" id="KAK3172408.1"/>
    </source>
</evidence>
<comment type="similarity">
    <text evidence="1 4">Belongs to the short-chain dehydrogenases/reductases (SDR) family.</text>
</comment>
<dbReference type="PRINTS" id="PR00081">
    <property type="entry name" value="GDHRDH"/>
</dbReference>
<evidence type="ECO:0000256" key="3">
    <source>
        <dbReference type="ARBA" id="ARBA00023002"/>
    </source>
</evidence>
<dbReference type="AlphaFoldDB" id="A0AAE0DMI3"/>
<dbReference type="Proteomes" id="UP001276659">
    <property type="component" value="Unassembled WGS sequence"/>
</dbReference>
<evidence type="ECO:0000313" key="6">
    <source>
        <dbReference type="Proteomes" id="UP001276659"/>
    </source>
</evidence>
<evidence type="ECO:0008006" key="7">
    <source>
        <dbReference type="Google" id="ProtNLM"/>
    </source>
</evidence>
<keyword evidence="3" id="KW-0560">Oxidoreductase</keyword>
<keyword evidence="2" id="KW-0521">NADP</keyword>
<dbReference type="InterPro" id="IPR020904">
    <property type="entry name" value="Sc_DH/Rdtase_CS"/>
</dbReference>
<dbReference type="EMBL" id="JASNWA010000007">
    <property type="protein sequence ID" value="KAK3172408.1"/>
    <property type="molecule type" value="Genomic_DNA"/>
</dbReference>
<keyword evidence="6" id="KW-1185">Reference proteome</keyword>
<dbReference type="Pfam" id="PF00106">
    <property type="entry name" value="adh_short"/>
    <property type="match status" value="1"/>
</dbReference>
<dbReference type="PANTHER" id="PTHR24321:SF8">
    <property type="entry name" value="ESTRADIOL 17-BETA-DEHYDROGENASE 8-RELATED"/>
    <property type="match status" value="1"/>
</dbReference>
<dbReference type="Gene3D" id="3.40.50.720">
    <property type="entry name" value="NAD(P)-binding Rossmann-like Domain"/>
    <property type="match status" value="1"/>
</dbReference>
<protein>
    <recommendedName>
        <fullName evidence="7">NAD(P)-binding protein</fullName>
    </recommendedName>
</protein>
<name>A0AAE0DMI3_9LECA</name>
<dbReference type="CDD" id="cd05233">
    <property type="entry name" value="SDR_c"/>
    <property type="match status" value="1"/>
</dbReference>
<comment type="caution">
    <text evidence="5">The sequence shown here is derived from an EMBL/GenBank/DDBJ whole genome shotgun (WGS) entry which is preliminary data.</text>
</comment>
<dbReference type="PROSITE" id="PS00061">
    <property type="entry name" value="ADH_SHORT"/>
    <property type="match status" value="1"/>
</dbReference>
<dbReference type="InterPro" id="IPR036291">
    <property type="entry name" value="NAD(P)-bd_dom_sf"/>
</dbReference>
<dbReference type="PANTHER" id="PTHR24321">
    <property type="entry name" value="DEHYDROGENASES, SHORT CHAIN"/>
    <property type="match status" value="1"/>
</dbReference>
<gene>
    <name evidence="5" type="ORF">OEA41_005729</name>
</gene>
<proteinExistence type="inferred from homology"/>
<accession>A0AAE0DMI3</accession>
<dbReference type="InterPro" id="IPR002347">
    <property type="entry name" value="SDR_fam"/>
</dbReference>